<gene>
    <name evidence="2" type="ORF">TorRG33x02_192400</name>
</gene>
<dbReference type="OrthoDB" id="1930727at2759"/>
<sequence length="342" mass="36692">MPSGAKKRKAAKKKKEQEANISSSTANPHGYDDSKSQDEKGSDGGDVSSPAHQDYHNNHHPFNEGNEELEEGDPSSVRSVAAEDKSVEKVSSLVEGSQNVGFHVDGGVEVERNLKSVEVFKFRKESRDRDDRSSSSSSSSSDDESRAIEKKQDRESNDSVSDAVSYTNVVKPVESSPAEETQITENASVGNTNPVAEISAVIEAVVPASEETLSVIENAPIENSLVSDVITSGLKLSTQFPETVTSFSPLKNEDKIYPLSNESAKPSPSESESVSNAHEGEELPPSSAHVDQASNGTQRNKDSEIPDSSENQPLVAPAPRVVQKTSWLSCCGIFDVIMGSSR</sequence>
<feature type="compositionally biased region" description="Polar residues" evidence="1">
    <location>
        <begin position="158"/>
        <end position="168"/>
    </location>
</feature>
<evidence type="ECO:0000313" key="2">
    <source>
        <dbReference type="EMBL" id="PON84988.1"/>
    </source>
</evidence>
<feature type="region of interest" description="Disordered" evidence="1">
    <location>
        <begin position="1"/>
        <end position="192"/>
    </location>
</feature>
<feature type="compositionally biased region" description="Basic and acidic residues" evidence="1">
    <location>
        <begin position="109"/>
        <end position="133"/>
    </location>
</feature>
<protein>
    <submittedName>
        <fullName evidence="2">Uncharacterized protein</fullName>
    </submittedName>
</protein>
<name>A0A2P5EHG0_TREOI</name>
<dbReference type="AlphaFoldDB" id="A0A2P5EHG0"/>
<dbReference type="EMBL" id="JXTC01000154">
    <property type="protein sequence ID" value="PON84988.1"/>
    <property type="molecule type" value="Genomic_DNA"/>
</dbReference>
<organism evidence="2 3">
    <name type="scientific">Trema orientale</name>
    <name type="common">Charcoal tree</name>
    <name type="synonym">Celtis orientalis</name>
    <dbReference type="NCBI Taxonomy" id="63057"/>
    <lineage>
        <taxon>Eukaryota</taxon>
        <taxon>Viridiplantae</taxon>
        <taxon>Streptophyta</taxon>
        <taxon>Embryophyta</taxon>
        <taxon>Tracheophyta</taxon>
        <taxon>Spermatophyta</taxon>
        <taxon>Magnoliopsida</taxon>
        <taxon>eudicotyledons</taxon>
        <taxon>Gunneridae</taxon>
        <taxon>Pentapetalae</taxon>
        <taxon>rosids</taxon>
        <taxon>fabids</taxon>
        <taxon>Rosales</taxon>
        <taxon>Cannabaceae</taxon>
        <taxon>Trema</taxon>
    </lineage>
</organism>
<feature type="region of interest" description="Disordered" evidence="1">
    <location>
        <begin position="241"/>
        <end position="318"/>
    </location>
</feature>
<feature type="compositionally biased region" description="Basic and acidic residues" evidence="1">
    <location>
        <begin position="30"/>
        <end position="43"/>
    </location>
</feature>
<evidence type="ECO:0000313" key="3">
    <source>
        <dbReference type="Proteomes" id="UP000237000"/>
    </source>
</evidence>
<feature type="compositionally biased region" description="Basic and acidic residues" evidence="1">
    <location>
        <begin position="143"/>
        <end position="157"/>
    </location>
</feature>
<proteinExistence type="predicted"/>
<keyword evidence="3" id="KW-1185">Reference proteome</keyword>
<dbReference type="STRING" id="63057.A0A2P5EHG0"/>
<dbReference type="PANTHER" id="PTHR37187:SF19">
    <property type="entry name" value="(RAPE) HYPOTHETICAL PROTEIN"/>
    <property type="match status" value="1"/>
</dbReference>
<accession>A0A2P5EHG0</accession>
<feature type="compositionally biased region" description="Low complexity" evidence="1">
    <location>
        <begin position="260"/>
        <end position="277"/>
    </location>
</feature>
<dbReference type="FunCoup" id="A0A2P5EHG0">
    <property type="interactions" value="785"/>
</dbReference>
<dbReference type="Proteomes" id="UP000237000">
    <property type="component" value="Unassembled WGS sequence"/>
</dbReference>
<comment type="caution">
    <text evidence="2">The sequence shown here is derived from an EMBL/GenBank/DDBJ whole genome shotgun (WGS) entry which is preliminary data.</text>
</comment>
<evidence type="ECO:0000256" key="1">
    <source>
        <dbReference type="SAM" id="MobiDB-lite"/>
    </source>
</evidence>
<reference evidence="3" key="1">
    <citation type="submission" date="2016-06" db="EMBL/GenBank/DDBJ databases">
        <title>Parallel loss of symbiosis genes in relatives of nitrogen-fixing non-legume Parasponia.</title>
        <authorList>
            <person name="Van Velzen R."/>
            <person name="Holmer R."/>
            <person name="Bu F."/>
            <person name="Rutten L."/>
            <person name="Van Zeijl A."/>
            <person name="Liu W."/>
            <person name="Santuari L."/>
            <person name="Cao Q."/>
            <person name="Sharma T."/>
            <person name="Shen D."/>
            <person name="Roswanjaya Y."/>
            <person name="Wardhani T."/>
            <person name="Kalhor M.S."/>
            <person name="Jansen J."/>
            <person name="Van den Hoogen J."/>
            <person name="Gungor B."/>
            <person name="Hartog M."/>
            <person name="Hontelez J."/>
            <person name="Verver J."/>
            <person name="Yang W.-C."/>
            <person name="Schijlen E."/>
            <person name="Repin R."/>
            <person name="Schilthuizen M."/>
            <person name="Schranz E."/>
            <person name="Heidstra R."/>
            <person name="Miyata K."/>
            <person name="Fedorova E."/>
            <person name="Kohlen W."/>
            <person name="Bisseling T."/>
            <person name="Smit S."/>
            <person name="Geurts R."/>
        </authorList>
    </citation>
    <scope>NUCLEOTIDE SEQUENCE [LARGE SCALE GENOMIC DNA]</scope>
    <source>
        <strain evidence="3">cv. RG33-2</strain>
    </source>
</reference>
<dbReference type="PANTHER" id="PTHR37187">
    <property type="entry name" value="EXPRESSED PROTEIN"/>
    <property type="match status" value="1"/>
</dbReference>
<dbReference type="InParanoid" id="A0A2P5EHG0"/>
<feature type="compositionally biased region" description="Basic residues" evidence="1">
    <location>
        <begin position="1"/>
        <end position="14"/>
    </location>
</feature>
<feature type="compositionally biased region" description="Polar residues" evidence="1">
    <location>
        <begin position="178"/>
        <end position="192"/>
    </location>
</feature>